<reference evidence="1 2" key="1">
    <citation type="submission" date="2016-08" db="EMBL/GenBank/DDBJ databases">
        <authorList>
            <person name="Yazzolino P."/>
            <person name="Kempthorne D."/>
            <person name="Kittridge C."/>
            <person name="Noyes R."/>
            <person name="Winters C."/>
            <person name="Ziebert K."/>
            <person name="Anton T."/>
            <person name="MacKenzie A."/>
            <person name="Murphy A."/>
            <person name="Novajovsky A."/>
            <person name="Ettinger W.F."/>
            <person name="Ettinger A.-S.H."/>
            <person name="Anders K.R."/>
            <person name="Bradley K.W."/>
            <person name="Asai D.J."/>
            <person name="Bowman C.A."/>
            <person name="Russell D.A."/>
            <person name="Pope W.H."/>
            <person name="Jacobs-Sera D."/>
            <person name="Hendrix R.W."/>
            <person name="Hatfull G.F."/>
        </authorList>
    </citation>
    <scope>NUCLEOTIDE SEQUENCE [LARGE SCALE GENOMIC DNA]</scope>
</reference>
<gene>
    <name evidence="1" type="ORF">SEA_URKEL_77</name>
</gene>
<evidence type="ECO:0000313" key="2">
    <source>
        <dbReference type="Proteomes" id="UP000223035"/>
    </source>
</evidence>
<evidence type="ECO:0000313" key="1">
    <source>
        <dbReference type="EMBL" id="AOZ61602.1"/>
    </source>
</evidence>
<keyword evidence="2" id="KW-1185">Reference proteome</keyword>
<dbReference type="Proteomes" id="UP000223035">
    <property type="component" value="Segment"/>
</dbReference>
<organism evidence="1 2">
    <name type="scientific">Mycobacterium phage Urkel</name>
    <dbReference type="NCBI Taxonomy" id="1912978"/>
    <lineage>
        <taxon>Viruses</taxon>
        <taxon>Duplodnaviria</taxon>
        <taxon>Heunggongvirae</taxon>
        <taxon>Uroviricota</taxon>
        <taxon>Caudoviricetes</taxon>
        <taxon>Weiservirinae</taxon>
        <taxon>Anayavirus</taxon>
        <taxon>Anayavirus urkel</taxon>
    </lineage>
</organism>
<proteinExistence type="predicted"/>
<protein>
    <submittedName>
        <fullName evidence="1">Uncharacterized protein</fullName>
    </submittedName>
</protein>
<accession>A0A1I9S4V8</accession>
<sequence>MQNLTAQTLAGVAWIEGCRRAEFENASRMWGVTDGAGLWLSFDGVAPYTPRGGRRAAAEVASTIVVDDTVSWVRAL</sequence>
<name>A0A1I9S4V8_9CAUD</name>
<dbReference type="EMBL" id="KX657796">
    <property type="protein sequence ID" value="AOZ61602.1"/>
    <property type="molecule type" value="Genomic_DNA"/>
</dbReference>